<gene>
    <name evidence="1" type="ORF">G5I_05411</name>
</gene>
<reference evidence="1" key="1">
    <citation type="submission" date="2011-02" db="EMBL/GenBank/DDBJ databases">
        <title>The genome of the leaf-cutting ant Acromyrmex echinatior suggests key adaptations to social evolution and fungus farming.</title>
        <authorList>
            <person name="Nygaard S."/>
            <person name="Zhang G."/>
        </authorList>
    </citation>
    <scope>NUCLEOTIDE SEQUENCE</scope>
</reference>
<evidence type="ECO:0000313" key="2">
    <source>
        <dbReference type="Proteomes" id="UP000007755"/>
    </source>
</evidence>
<protein>
    <submittedName>
        <fullName evidence="1">Uncharacterized protein</fullName>
    </submittedName>
</protein>
<dbReference type="EMBL" id="GL888175">
    <property type="protein sequence ID" value="EGI66020.1"/>
    <property type="molecule type" value="Genomic_DNA"/>
</dbReference>
<keyword evidence="2" id="KW-1185">Reference proteome</keyword>
<proteinExistence type="predicted"/>
<dbReference type="InParanoid" id="F4WI89"/>
<dbReference type="Proteomes" id="UP000007755">
    <property type="component" value="Unassembled WGS sequence"/>
</dbReference>
<organism evidence="2">
    <name type="scientific">Acromyrmex echinatior</name>
    <name type="common">Panamanian leafcutter ant</name>
    <name type="synonym">Acromyrmex octospinosus echinatior</name>
    <dbReference type="NCBI Taxonomy" id="103372"/>
    <lineage>
        <taxon>Eukaryota</taxon>
        <taxon>Metazoa</taxon>
        <taxon>Ecdysozoa</taxon>
        <taxon>Arthropoda</taxon>
        <taxon>Hexapoda</taxon>
        <taxon>Insecta</taxon>
        <taxon>Pterygota</taxon>
        <taxon>Neoptera</taxon>
        <taxon>Endopterygota</taxon>
        <taxon>Hymenoptera</taxon>
        <taxon>Apocrita</taxon>
        <taxon>Aculeata</taxon>
        <taxon>Formicoidea</taxon>
        <taxon>Formicidae</taxon>
        <taxon>Myrmicinae</taxon>
        <taxon>Acromyrmex</taxon>
    </lineage>
</organism>
<evidence type="ECO:0000313" key="1">
    <source>
        <dbReference type="EMBL" id="EGI66020.1"/>
    </source>
</evidence>
<dbReference type="AlphaFoldDB" id="F4WI89"/>
<sequence length="209" mass="23348">MPANVTLLPAEDDVETGSPLSEGGFREEATGRITCNFNGICSYMPCDVLTLIMRWGSAFYAEGTNRGTIAENSSQKELADRALSLLHDQPSRVFFWVSRWLLKRCRNSLPFTFLYVSSRLARYAREGKGIGKGKIESWNGSPGMVQGYPQSTLLAVAASRAKDKGGPTLSSVPTLRRRYQDDDDDDVVDDVKLKMRMEANGWRKEVRVE</sequence>
<accession>F4WI89</accession>
<name>F4WI89_ACREC</name>